<dbReference type="PANTHER" id="PTHR43479:SF11">
    <property type="entry name" value="ACREF_ENVCD OPERON REPRESSOR-RELATED"/>
    <property type="match status" value="1"/>
</dbReference>
<dbReference type="InterPro" id="IPR050624">
    <property type="entry name" value="HTH-type_Tx_Regulator"/>
</dbReference>
<dbReference type="GO" id="GO:0003677">
    <property type="term" value="F:DNA binding"/>
    <property type="evidence" value="ECO:0007669"/>
    <property type="project" value="UniProtKB-UniRule"/>
</dbReference>
<evidence type="ECO:0000313" key="5">
    <source>
        <dbReference type="Proteomes" id="UP000005262"/>
    </source>
</evidence>
<dbReference type="AlphaFoldDB" id="J7IRF2"/>
<reference evidence="5" key="2">
    <citation type="submission" date="2012-08" db="EMBL/GenBank/DDBJ databases">
        <title>Finished genome of Desulfosporosinus meridiei DSM 13257.</title>
        <authorList>
            <person name="Huntemann M."/>
            <person name="Wei C.-L."/>
            <person name="Han J."/>
            <person name="Detter J.C."/>
            <person name="Han C."/>
            <person name="Davenport K."/>
            <person name="Daligault H."/>
            <person name="Erkkila T."/>
            <person name="Gu W."/>
            <person name="Munk A.C.C."/>
            <person name="Teshima H."/>
            <person name="Xu Y."/>
            <person name="Chain P."/>
            <person name="Tapia R."/>
            <person name="Chen A."/>
            <person name="Krypides N."/>
            <person name="Mavromatis K."/>
            <person name="Markowitz V."/>
            <person name="Szeto E."/>
            <person name="Ivanova N."/>
            <person name="Mikhailova N."/>
            <person name="Ovchinnikova G."/>
            <person name="Pagani I."/>
            <person name="Pati A."/>
            <person name="Goodwin L."/>
            <person name="Peters L."/>
            <person name="Pitluck S."/>
            <person name="Woyke T."/>
            <person name="Pester M."/>
            <person name="Spring S."/>
            <person name="Ollivier B."/>
            <person name="Rattei T."/>
            <person name="Klenk H.-P."/>
            <person name="Wagner M."/>
            <person name="Loy A."/>
        </authorList>
    </citation>
    <scope>NUCLEOTIDE SEQUENCE [LARGE SCALE GENOMIC DNA]</scope>
    <source>
        <strain evidence="5">ATCC BAA-275 / DSM 13257 / NCIMB 13706 / S10</strain>
    </source>
</reference>
<sequence>MENITKTTKNDTRQKILRAAAQIINTKGVLALTLEAVAKEAKISKGGLFYHFATKDDLMKGMNDFIMHNFFDDLERITKDDPRHNGKWTRAYTNLTFNLLDSEFEMNLAFLSAIATSPDLVKSMARDLKVLQNHIENDQINPIVSTVIRLAVDGMYFNQLYGLNLSEDVRDQVLNYLLSLSEEEE</sequence>
<dbReference type="eggNOG" id="COG1309">
    <property type="taxonomic scope" value="Bacteria"/>
</dbReference>
<dbReference type="HOGENOM" id="CLU_091687_2_1_9"/>
<keyword evidence="1 2" id="KW-0238">DNA-binding</keyword>
<gene>
    <name evidence="4" type="ordered locus">Desmer_2301</name>
</gene>
<proteinExistence type="predicted"/>
<dbReference type="PROSITE" id="PS01081">
    <property type="entry name" value="HTH_TETR_1"/>
    <property type="match status" value="1"/>
</dbReference>
<dbReference type="InterPro" id="IPR036271">
    <property type="entry name" value="Tet_transcr_reg_TetR-rel_C_sf"/>
</dbReference>
<dbReference type="PROSITE" id="PS50977">
    <property type="entry name" value="HTH_TETR_2"/>
    <property type="match status" value="1"/>
</dbReference>
<dbReference type="Pfam" id="PF17937">
    <property type="entry name" value="TetR_C_28"/>
    <property type="match status" value="1"/>
</dbReference>
<dbReference type="RefSeq" id="WP_014903149.1">
    <property type="nucleotide sequence ID" value="NC_018515.1"/>
</dbReference>
<keyword evidence="5" id="KW-1185">Reference proteome</keyword>
<accession>J7IRF2</accession>
<feature type="domain" description="HTH tetR-type" evidence="3">
    <location>
        <begin position="10"/>
        <end position="70"/>
    </location>
</feature>
<dbReference type="InterPro" id="IPR023772">
    <property type="entry name" value="DNA-bd_HTH_TetR-type_CS"/>
</dbReference>
<dbReference type="PANTHER" id="PTHR43479">
    <property type="entry name" value="ACREF/ENVCD OPERON REPRESSOR-RELATED"/>
    <property type="match status" value="1"/>
</dbReference>
<dbReference type="STRING" id="768704.Desmer_2301"/>
<dbReference type="Gene3D" id="1.10.357.10">
    <property type="entry name" value="Tetracycline Repressor, domain 2"/>
    <property type="match status" value="1"/>
</dbReference>
<dbReference type="Pfam" id="PF00440">
    <property type="entry name" value="TetR_N"/>
    <property type="match status" value="1"/>
</dbReference>
<dbReference type="Proteomes" id="UP000005262">
    <property type="component" value="Chromosome"/>
</dbReference>
<dbReference type="KEGG" id="dmi:Desmer_2301"/>
<dbReference type="PRINTS" id="PR00455">
    <property type="entry name" value="HTHTETR"/>
</dbReference>
<name>J7IRF2_DESMD</name>
<dbReference type="SUPFAM" id="SSF48498">
    <property type="entry name" value="Tetracyclin repressor-like, C-terminal domain"/>
    <property type="match status" value="1"/>
</dbReference>
<organism evidence="4 5">
    <name type="scientific">Desulfosporosinus meridiei (strain ATCC BAA-275 / DSM 13257 / KCTC 12902 / NCIMB 13706 / S10)</name>
    <dbReference type="NCBI Taxonomy" id="768704"/>
    <lineage>
        <taxon>Bacteria</taxon>
        <taxon>Bacillati</taxon>
        <taxon>Bacillota</taxon>
        <taxon>Clostridia</taxon>
        <taxon>Eubacteriales</taxon>
        <taxon>Desulfitobacteriaceae</taxon>
        <taxon>Desulfosporosinus</taxon>
    </lineage>
</organism>
<dbReference type="InterPro" id="IPR009057">
    <property type="entry name" value="Homeodomain-like_sf"/>
</dbReference>
<evidence type="ECO:0000313" key="4">
    <source>
        <dbReference type="EMBL" id="AFQ44235.1"/>
    </source>
</evidence>
<dbReference type="InterPro" id="IPR001647">
    <property type="entry name" value="HTH_TetR"/>
</dbReference>
<protein>
    <submittedName>
        <fullName evidence="4">Transcriptional regulator</fullName>
    </submittedName>
</protein>
<reference evidence="4 5" key="1">
    <citation type="journal article" date="2012" name="J. Bacteriol.">
        <title>Complete genome sequences of Desulfosporosinus orientis DSM765T, Desulfosporosinus youngiae DSM17734T, Desulfosporosinus meridiei DSM13257T, and Desulfosporosinus acidiphilus DSM22704T.</title>
        <authorList>
            <person name="Pester M."/>
            <person name="Brambilla E."/>
            <person name="Alazard D."/>
            <person name="Rattei T."/>
            <person name="Weinmaier T."/>
            <person name="Han J."/>
            <person name="Lucas S."/>
            <person name="Lapidus A."/>
            <person name="Cheng J.F."/>
            <person name="Goodwin L."/>
            <person name="Pitluck S."/>
            <person name="Peters L."/>
            <person name="Ovchinnikova G."/>
            <person name="Teshima H."/>
            <person name="Detter J.C."/>
            <person name="Han C.S."/>
            <person name="Tapia R."/>
            <person name="Land M.L."/>
            <person name="Hauser L."/>
            <person name="Kyrpides N.C."/>
            <person name="Ivanova N.N."/>
            <person name="Pagani I."/>
            <person name="Huntmann M."/>
            <person name="Wei C.L."/>
            <person name="Davenport K.W."/>
            <person name="Daligault H."/>
            <person name="Chain P.S."/>
            <person name="Chen A."/>
            <person name="Mavromatis K."/>
            <person name="Markowitz V."/>
            <person name="Szeto E."/>
            <person name="Mikhailova N."/>
            <person name="Pati A."/>
            <person name="Wagner M."/>
            <person name="Woyke T."/>
            <person name="Ollivier B."/>
            <person name="Klenk H.P."/>
            <person name="Spring S."/>
            <person name="Loy A."/>
        </authorList>
    </citation>
    <scope>NUCLEOTIDE SEQUENCE [LARGE SCALE GENOMIC DNA]</scope>
    <source>
        <strain evidence="5">ATCC BAA-275 / DSM 13257 / NCIMB 13706 / S10</strain>
    </source>
</reference>
<dbReference type="EMBL" id="CP003629">
    <property type="protein sequence ID" value="AFQ44235.1"/>
    <property type="molecule type" value="Genomic_DNA"/>
</dbReference>
<evidence type="ECO:0000259" key="3">
    <source>
        <dbReference type="PROSITE" id="PS50977"/>
    </source>
</evidence>
<dbReference type="InterPro" id="IPR041479">
    <property type="entry name" value="TetR_CgmR_C"/>
</dbReference>
<feature type="DNA-binding region" description="H-T-H motif" evidence="2">
    <location>
        <begin position="33"/>
        <end position="52"/>
    </location>
</feature>
<evidence type="ECO:0000256" key="2">
    <source>
        <dbReference type="PROSITE-ProRule" id="PRU00335"/>
    </source>
</evidence>
<dbReference type="OrthoDB" id="9780939at2"/>
<evidence type="ECO:0000256" key="1">
    <source>
        <dbReference type="ARBA" id="ARBA00023125"/>
    </source>
</evidence>
<dbReference type="SUPFAM" id="SSF46689">
    <property type="entry name" value="Homeodomain-like"/>
    <property type="match status" value="1"/>
</dbReference>